<feature type="domain" description="GIY-YIG" evidence="10">
    <location>
        <begin position="86"/>
        <end position="164"/>
    </location>
</feature>
<dbReference type="Pfam" id="PF14520">
    <property type="entry name" value="HHH_5"/>
    <property type="match status" value="1"/>
</dbReference>
<name>A0ABW5BGP9_9PROT</name>
<feature type="region of interest" description="Disordered" evidence="8">
    <location>
        <begin position="500"/>
        <end position="525"/>
    </location>
</feature>
<dbReference type="Pfam" id="PF08459">
    <property type="entry name" value="UvrC_RNaseH_dom"/>
    <property type="match status" value="1"/>
</dbReference>
<evidence type="ECO:0000256" key="3">
    <source>
        <dbReference type="ARBA" id="ARBA00022769"/>
    </source>
</evidence>
<dbReference type="Gene3D" id="1.10.150.20">
    <property type="entry name" value="5' to 3' exonuclease, C-terminal subdomain"/>
    <property type="match status" value="1"/>
</dbReference>
<evidence type="ECO:0000256" key="5">
    <source>
        <dbReference type="ARBA" id="ARBA00023204"/>
    </source>
</evidence>
<dbReference type="InterPro" id="IPR003583">
    <property type="entry name" value="Hlx-hairpin-Hlx_DNA-bd_motif"/>
</dbReference>
<feature type="domain" description="UvrC family homology region profile" evidence="11">
    <location>
        <begin position="325"/>
        <end position="580"/>
    </location>
</feature>
<evidence type="ECO:0000313" key="12">
    <source>
        <dbReference type="EMBL" id="MFD2204254.1"/>
    </source>
</evidence>
<evidence type="ECO:0000256" key="4">
    <source>
        <dbReference type="ARBA" id="ARBA00022881"/>
    </source>
</evidence>
<dbReference type="SUPFAM" id="SSF82771">
    <property type="entry name" value="GIY-YIG endonuclease"/>
    <property type="match status" value="1"/>
</dbReference>
<evidence type="ECO:0000256" key="7">
    <source>
        <dbReference type="HAMAP-Rule" id="MF_00203"/>
    </source>
</evidence>
<dbReference type="SMART" id="SM00465">
    <property type="entry name" value="GIYc"/>
    <property type="match status" value="1"/>
</dbReference>
<dbReference type="SUPFAM" id="SSF47781">
    <property type="entry name" value="RuvA domain 2-like"/>
    <property type="match status" value="1"/>
</dbReference>
<feature type="compositionally biased region" description="Basic residues" evidence="8">
    <location>
        <begin position="1"/>
        <end position="11"/>
    </location>
</feature>
<feature type="compositionally biased region" description="Polar residues" evidence="8">
    <location>
        <begin position="40"/>
        <end position="51"/>
    </location>
</feature>
<keyword evidence="6 7" id="KW-0742">SOS response</keyword>
<evidence type="ECO:0000256" key="2">
    <source>
        <dbReference type="ARBA" id="ARBA00022763"/>
    </source>
</evidence>
<dbReference type="SUPFAM" id="SSF46600">
    <property type="entry name" value="C-terminal UvrC-binding domain of UvrB"/>
    <property type="match status" value="1"/>
</dbReference>
<evidence type="ECO:0000256" key="8">
    <source>
        <dbReference type="SAM" id="MobiDB-lite"/>
    </source>
</evidence>
<comment type="caution">
    <text evidence="12">The sequence shown here is derived from an EMBL/GenBank/DDBJ whole genome shotgun (WGS) entry which is preliminary data.</text>
</comment>
<feature type="compositionally biased region" description="Basic and acidic residues" evidence="8">
    <location>
        <begin position="26"/>
        <end position="39"/>
    </location>
</feature>
<dbReference type="InterPro" id="IPR036876">
    <property type="entry name" value="UVR_dom_sf"/>
</dbReference>
<dbReference type="Pfam" id="PF22920">
    <property type="entry name" value="UvrC_RNaseH"/>
    <property type="match status" value="1"/>
</dbReference>
<dbReference type="Pfam" id="PF02151">
    <property type="entry name" value="UVR"/>
    <property type="match status" value="1"/>
</dbReference>
<dbReference type="Gene3D" id="3.30.420.340">
    <property type="entry name" value="UvrC, RNAse H endonuclease domain"/>
    <property type="match status" value="1"/>
</dbReference>
<dbReference type="SMART" id="SM00278">
    <property type="entry name" value="HhH1"/>
    <property type="match status" value="2"/>
</dbReference>
<proteinExistence type="inferred from homology"/>
<feature type="compositionally biased region" description="Polar residues" evidence="8">
    <location>
        <begin position="506"/>
        <end position="525"/>
    </location>
</feature>
<dbReference type="InterPro" id="IPR050066">
    <property type="entry name" value="UvrABC_protein_C"/>
</dbReference>
<comment type="subunit">
    <text evidence="7">Interacts with UvrB in an incision complex.</text>
</comment>
<keyword evidence="2 7" id="KW-0227">DNA damage</keyword>
<reference evidence="13" key="1">
    <citation type="journal article" date="2019" name="Int. J. Syst. Evol. Microbiol.">
        <title>The Global Catalogue of Microorganisms (GCM) 10K type strain sequencing project: providing services to taxonomists for standard genome sequencing and annotation.</title>
        <authorList>
            <consortium name="The Broad Institute Genomics Platform"/>
            <consortium name="The Broad Institute Genome Sequencing Center for Infectious Disease"/>
            <person name="Wu L."/>
            <person name="Ma J."/>
        </authorList>
    </citation>
    <scope>NUCLEOTIDE SEQUENCE [LARGE SCALE GENOMIC DNA]</scope>
    <source>
        <strain evidence="13">CGMCC 4.7192</strain>
    </source>
</reference>
<dbReference type="InterPro" id="IPR001943">
    <property type="entry name" value="UVR_dom"/>
</dbReference>
<organism evidence="12 13">
    <name type="scientific">Kiloniella antarctica</name>
    <dbReference type="NCBI Taxonomy" id="1550907"/>
    <lineage>
        <taxon>Bacteria</taxon>
        <taxon>Pseudomonadati</taxon>
        <taxon>Pseudomonadota</taxon>
        <taxon>Alphaproteobacteria</taxon>
        <taxon>Rhodospirillales</taxon>
        <taxon>Kiloniellaceae</taxon>
        <taxon>Kiloniella</taxon>
    </lineage>
</organism>
<dbReference type="EMBL" id="JBHUII010000001">
    <property type="protein sequence ID" value="MFD2204254.1"/>
    <property type="molecule type" value="Genomic_DNA"/>
</dbReference>
<feature type="region of interest" description="Disordered" evidence="8">
    <location>
        <begin position="1"/>
        <end position="66"/>
    </location>
</feature>
<dbReference type="PROSITE" id="PS50164">
    <property type="entry name" value="GIY_YIG"/>
    <property type="match status" value="1"/>
</dbReference>
<accession>A0ABW5BGP9</accession>
<dbReference type="NCBIfam" id="TIGR00194">
    <property type="entry name" value="uvrC"/>
    <property type="match status" value="1"/>
</dbReference>
<dbReference type="InterPro" id="IPR035901">
    <property type="entry name" value="GIY-YIG_endonuc_sf"/>
</dbReference>
<evidence type="ECO:0000256" key="6">
    <source>
        <dbReference type="ARBA" id="ARBA00023236"/>
    </source>
</evidence>
<dbReference type="InterPro" id="IPR010994">
    <property type="entry name" value="RuvA_2-like"/>
</dbReference>
<dbReference type="InterPro" id="IPR004791">
    <property type="entry name" value="UvrC"/>
</dbReference>
<keyword evidence="4 7" id="KW-0267">Excision nuclease</keyword>
<comment type="function">
    <text evidence="7">The UvrABC repair system catalyzes the recognition and processing of DNA lesions. UvrC both incises the 5' and 3' sides of the lesion. The N-terminal half is responsible for the 3' incision and the C-terminal half is responsible for the 5' incision.</text>
</comment>
<keyword evidence="3 7" id="KW-0228">DNA excision</keyword>
<evidence type="ECO:0000259" key="9">
    <source>
        <dbReference type="PROSITE" id="PS50151"/>
    </source>
</evidence>
<dbReference type="CDD" id="cd10434">
    <property type="entry name" value="GIY-YIG_UvrC_Cho"/>
    <property type="match status" value="1"/>
</dbReference>
<evidence type="ECO:0000256" key="1">
    <source>
        <dbReference type="ARBA" id="ARBA00022490"/>
    </source>
</evidence>
<dbReference type="InterPro" id="IPR000305">
    <property type="entry name" value="GIY-YIG_endonuc"/>
</dbReference>
<dbReference type="InterPro" id="IPR047296">
    <property type="entry name" value="GIY-YIG_UvrC_Cho"/>
</dbReference>
<evidence type="ECO:0000259" key="11">
    <source>
        <dbReference type="PROSITE" id="PS50165"/>
    </source>
</evidence>
<evidence type="ECO:0000313" key="13">
    <source>
        <dbReference type="Proteomes" id="UP001597294"/>
    </source>
</evidence>
<feature type="compositionally biased region" description="Low complexity" evidence="8">
    <location>
        <begin position="52"/>
        <end position="66"/>
    </location>
</feature>
<comment type="similarity">
    <text evidence="7">Belongs to the UvrC family.</text>
</comment>
<dbReference type="PANTHER" id="PTHR30562:SF1">
    <property type="entry name" value="UVRABC SYSTEM PROTEIN C"/>
    <property type="match status" value="1"/>
</dbReference>
<dbReference type="PANTHER" id="PTHR30562">
    <property type="entry name" value="UVRC/OXIDOREDUCTASE"/>
    <property type="match status" value="1"/>
</dbReference>
<sequence length="707" mass="79110">MTKTPVHKSRKKDLSQGGKRSAMAIHEIDDKESPEKHQTDNGLSGLSESAITWNSSNTSSDTETTTVSNIELGTRIILNVVKTLPNSPGVYRMLNSDGNALYVGKAKNLKKRVVSYTRVDQLPYRLKRMVSETRSMEIVQTNTEAEALLLESNLIKRLGPRYNVLLRDDKSFPYILITADHEAPQITKHRGMQKRDGQYFGPFADAKSVNQTITALEKAFLLRSCSDGVYTNRARPCLMYQIKRCSAPCVGRVSLRSYASQVKEAESYLSGSSMEFQKKMALKMQDAAAQQDYEQAAVYRDRIRALTNIQSKQEINVAEIDNADVFALFEKAGQSCIQVFFFRAGRNYGNRSYFPSHDKTIDEETVLTSFIAQFYVNKPVPKLVMISHKLPEQLILAEALSSKAGYRIEVNHPQRGPKKKLVENATVNAREALARRMAESASQRRLLEGLAEMLSLEATPERVEVYDNSHTQGSEAYGGMIVAGLEGFMKKAYRKFKIRGDKPSENDQSSTIPLTNTHEQGTSQEAAYTGGDDYAMMREVLTRRLSRSHKEDPDRQTDQWPDLLVLDGGQGQLTVGIEVLEELGLSDIPIVAIAKGQDRNAGRERIFLPNRPSFLVDPKDPVLYFIQRLRDEAHRYAIETHRKGRSNARLKSVLDGIPGIGAKRKKALLFKFGSADAVARAGIGDLEAVEGINRVVAQSIYDHFNAE</sequence>
<dbReference type="NCBIfam" id="NF001824">
    <property type="entry name" value="PRK00558.1-5"/>
    <property type="match status" value="1"/>
</dbReference>
<comment type="subcellular location">
    <subcellularLocation>
        <location evidence="7">Cytoplasm</location>
    </subcellularLocation>
</comment>
<dbReference type="Gene3D" id="3.40.1440.10">
    <property type="entry name" value="GIY-YIG endonuclease"/>
    <property type="match status" value="1"/>
</dbReference>
<dbReference type="Proteomes" id="UP001597294">
    <property type="component" value="Unassembled WGS sequence"/>
</dbReference>
<dbReference type="PROSITE" id="PS50151">
    <property type="entry name" value="UVR"/>
    <property type="match status" value="1"/>
</dbReference>
<protein>
    <recommendedName>
        <fullName evidence="7">UvrABC system protein C</fullName>
        <shortName evidence="7">Protein UvrC</shortName>
    </recommendedName>
    <alternativeName>
        <fullName evidence="7">Excinuclease ABC subunit C</fullName>
    </alternativeName>
</protein>
<gene>
    <name evidence="7 12" type="primary">uvrC</name>
    <name evidence="12" type="ORF">ACFSKO_01455</name>
</gene>
<dbReference type="Pfam" id="PF01541">
    <property type="entry name" value="GIY-YIG"/>
    <property type="match status" value="1"/>
</dbReference>
<dbReference type="InterPro" id="IPR038476">
    <property type="entry name" value="UvrC_RNase_H_dom_sf"/>
</dbReference>
<dbReference type="HAMAP" id="MF_00203">
    <property type="entry name" value="UvrC"/>
    <property type="match status" value="1"/>
</dbReference>
<feature type="domain" description="UVR" evidence="9">
    <location>
        <begin position="274"/>
        <end position="309"/>
    </location>
</feature>
<keyword evidence="1 7" id="KW-0963">Cytoplasm</keyword>
<dbReference type="InterPro" id="IPR001162">
    <property type="entry name" value="UvrC_RNase_H_dom"/>
</dbReference>
<keyword evidence="13" id="KW-1185">Reference proteome</keyword>
<evidence type="ECO:0000259" key="10">
    <source>
        <dbReference type="PROSITE" id="PS50164"/>
    </source>
</evidence>
<dbReference type="PROSITE" id="PS50165">
    <property type="entry name" value="UVRC"/>
    <property type="match status" value="1"/>
</dbReference>
<keyword evidence="5 7" id="KW-0234">DNA repair</keyword>